<keyword evidence="5" id="KW-1185">Reference proteome</keyword>
<dbReference type="GO" id="GO:0018773">
    <property type="term" value="F:acetylpyruvate hydrolase activity"/>
    <property type="evidence" value="ECO:0007669"/>
    <property type="project" value="TreeGrafter"/>
</dbReference>
<keyword evidence="4" id="KW-0378">Hydrolase</keyword>
<organism evidence="4 5">
    <name type="scientific">Cohnella cholangitidis</name>
    <dbReference type="NCBI Taxonomy" id="2598458"/>
    <lineage>
        <taxon>Bacteria</taxon>
        <taxon>Bacillati</taxon>
        <taxon>Bacillota</taxon>
        <taxon>Bacilli</taxon>
        <taxon>Bacillales</taxon>
        <taxon>Paenibacillaceae</taxon>
        <taxon>Cohnella</taxon>
    </lineage>
</organism>
<dbReference type="EMBL" id="CP041969">
    <property type="protein sequence ID" value="QMV40564.1"/>
    <property type="molecule type" value="Genomic_DNA"/>
</dbReference>
<evidence type="ECO:0000259" key="3">
    <source>
        <dbReference type="Pfam" id="PF01557"/>
    </source>
</evidence>
<comment type="similarity">
    <text evidence="1">Belongs to the FAH family.</text>
</comment>
<gene>
    <name evidence="4" type="ORF">FPL14_04610</name>
</gene>
<dbReference type="Gene3D" id="3.90.850.10">
    <property type="entry name" value="Fumarylacetoacetase-like, C-terminal domain"/>
    <property type="match status" value="1"/>
</dbReference>
<dbReference type="GO" id="GO:0046872">
    <property type="term" value="F:metal ion binding"/>
    <property type="evidence" value="ECO:0007669"/>
    <property type="project" value="UniProtKB-KW"/>
</dbReference>
<accession>A0A7G5BUD0</accession>
<dbReference type="PANTHER" id="PTHR11820">
    <property type="entry name" value="ACYLPYRUVASE"/>
    <property type="match status" value="1"/>
</dbReference>
<dbReference type="KEGG" id="cchl:FPL14_04610"/>
<evidence type="ECO:0000313" key="5">
    <source>
        <dbReference type="Proteomes" id="UP000515679"/>
    </source>
</evidence>
<protein>
    <submittedName>
        <fullName evidence="4">Fumarylacetoacetate hydrolase family protein</fullName>
    </submittedName>
</protein>
<proteinExistence type="inferred from homology"/>
<name>A0A7G5BUD0_9BACL</name>
<dbReference type="AlphaFoldDB" id="A0A7G5BUD0"/>
<sequence length="217" mass="23893">MPDQDRQSLANLRNIYCVGRNYRLHAAELGNEVPTTPMIFTKPTHAATAMLNNIVGITGSQGSVHYEAELVFAVGKEYEPGMTCDELISSFTVGLDFTLRDVQDRLKSKGQPWLPAKGFRNSAALGGWLKFPGLRAMSEHDFSLNINDREVQRGNAKEMVFDLQRIVDFVGLNYGLGAGDLLFTGTPEGVGALRDGDKLDVKWNESSLGIMKVRLEG</sequence>
<evidence type="ECO:0000256" key="2">
    <source>
        <dbReference type="ARBA" id="ARBA00022723"/>
    </source>
</evidence>
<dbReference type="RefSeq" id="WP_182301920.1">
    <property type="nucleotide sequence ID" value="NZ_CP041969.1"/>
</dbReference>
<dbReference type="PANTHER" id="PTHR11820:SF7">
    <property type="entry name" value="ACYLPYRUVASE FAHD1, MITOCHONDRIAL"/>
    <property type="match status" value="1"/>
</dbReference>
<dbReference type="InterPro" id="IPR011234">
    <property type="entry name" value="Fumarylacetoacetase-like_C"/>
</dbReference>
<feature type="domain" description="Fumarylacetoacetase-like C-terminal" evidence="3">
    <location>
        <begin position="15"/>
        <end position="213"/>
    </location>
</feature>
<evidence type="ECO:0000256" key="1">
    <source>
        <dbReference type="ARBA" id="ARBA00010211"/>
    </source>
</evidence>
<keyword evidence="2" id="KW-0479">Metal-binding</keyword>
<dbReference type="InterPro" id="IPR036663">
    <property type="entry name" value="Fumarylacetoacetase_C_sf"/>
</dbReference>
<dbReference type="Proteomes" id="UP000515679">
    <property type="component" value="Chromosome"/>
</dbReference>
<reference evidence="4 5" key="1">
    <citation type="submission" date="2019-07" db="EMBL/GenBank/DDBJ databases">
        <authorList>
            <person name="Kim J.K."/>
            <person name="Cheong H.-M."/>
            <person name="Choi Y."/>
            <person name="Hwang K.J."/>
            <person name="Lee S."/>
            <person name="Choi C."/>
        </authorList>
    </citation>
    <scope>NUCLEOTIDE SEQUENCE [LARGE SCALE GENOMIC DNA]</scope>
    <source>
        <strain evidence="4 5">KS 22</strain>
    </source>
</reference>
<dbReference type="SUPFAM" id="SSF56529">
    <property type="entry name" value="FAH"/>
    <property type="match status" value="1"/>
</dbReference>
<evidence type="ECO:0000313" key="4">
    <source>
        <dbReference type="EMBL" id="QMV40564.1"/>
    </source>
</evidence>
<dbReference type="Pfam" id="PF01557">
    <property type="entry name" value="FAA_hydrolase"/>
    <property type="match status" value="1"/>
</dbReference>